<comment type="caution">
    <text evidence="2">The sequence shown here is derived from an EMBL/GenBank/DDBJ whole genome shotgun (WGS) entry which is preliminary data.</text>
</comment>
<dbReference type="EMBL" id="JALDAY010000025">
    <property type="protein sequence ID" value="MCI3279275.1"/>
    <property type="molecule type" value="Genomic_DNA"/>
</dbReference>
<protein>
    <submittedName>
        <fullName evidence="2">Serine/threonine protein kinase</fullName>
    </submittedName>
</protein>
<proteinExistence type="predicted"/>
<feature type="compositionally biased region" description="Pro residues" evidence="1">
    <location>
        <begin position="23"/>
        <end position="43"/>
    </location>
</feature>
<name>A0ABS9YPS1_9ACTN</name>
<sequence length="277" mass="26907">GGGGGGGGGPAPVMPGGASGYPSTPPTPTPTPPPTPPSTPPPVSSSDSPSGSVPEPRDAVPGEQRPGKLSVSVAASSGPGDGGRGRRLSCTVALAVAGALAAVTVGSVFVFDLLPGGGDDSSASSDSGAGKYSSAPRPSSSSSAISSPSSSSGASSGATPGAVPAAYIGIWEGEGLALNGALPMGTFRLTVHRAGVGEELGRMRQTDQIGGVCNDVLTLKKVTKTELVTTSVGAESNHAGCDPAPHTVRLSLAGDDLKYAAESEAEGNPTARLSRVR</sequence>
<reference evidence="2" key="1">
    <citation type="submission" date="2022-03" db="EMBL/GenBank/DDBJ databases">
        <title>Streptomyces 7R015 and 7R016 isolated from Barleria lupulina in Thailand.</title>
        <authorList>
            <person name="Kanchanasin P."/>
            <person name="Phongsopitanun W."/>
            <person name="Tanasupawat S."/>
        </authorList>
    </citation>
    <scope>NUCLEOTIDE SEQUENCE</scope>
    <source>
        <strain evidence="2">7R015</strain>
    </source>
</reference>
<dbReference type="GO" id="GO:0004674">
    <property type="term" value="F:protein serine/threonine kinase activity"/>
    <property type="evidence" value="ECO:0007669"/>
    <property type="project" value="UniProtKB-KW"/>
</dbReference>
<keyword evidence="2" id="KW-0723">Serine/threonine-protein kinase</keyword>
<evidence type="ECO:0000256" key="1">
    <source>
        <dbReference type="SAM" id="MobiDB-lite"/>
    </source>
</evidence>
<organism evidence="2 3">
    <name type="scientific">Streptomyces cylindrosporus</name>
    <dbReference type="NCBI Taxonomy" id="2927583"/>
    <lineage>
        <taxon>Bacteria</taxon>
        <taxon>Bacillati</taxon>
        <taxon>Actinomycetota</taxon>
        <taxon>Actinomycetes</taxon>
        <taxon>Kitasatosporales</taxon>
        <taxon>Streptomycetaceae</taxon>
        <taxon>Streptomyces</taxon>
    </lineage>
</organism>
<keyword evidence="3" id="KW-1185">Reference proteome</keyword>
<feature type="non-terminal residue" evidence="2">
    <location>
        <position position="1"/>
    </location>
</feature>
<dbReference type="Proteomes" id="UP001165269">
    <property type="component" value="Unassembled WGS sequence"/>
</dbReference>
<gene>
    <name evidence="2" type="ORF">MQP27_50240</name>
</gene>
<keyword evidence="2" id="KW-0418">Kinase</keyword>
<feature type="compositionally biased region" description="Gly residues" evidence="1">
    <location>
        <begin position="1"/>
        <end position="10"/>
    </location>
</feature>
<evidence type="ECO:0000313" key="2">
    <source>
        <dbReference type="EMBL" id="MCI3279275.1"/>
    </source>
</evidence>
<feature type="region of interest" description="Disordered" evidence="1">
    <location>
        <begin position="119"/>
        <end position="159"/>
    </location>
</feature>
<feature type="compositionally biased region" description="Low complexity" evidence="1">
    <location>
        <begin position="120"/>
        <end position="159"/>
    </location>
</feature>
<feature type="compositionally biased region" description="Low complexity" evidence="1">
    <location>
        <begin position="44"/>
        <end position="54"/>
    </location>
</feature>
<keyword evidence="2" id="KW-0808">Transferase</keyword>
<evidence type="ECO:0000313" key="3">
    <source>
        <dbReference type="Proteomes" id="UP001165269"/>
    </source>
</evidence>
<feature type="region of interest" description="Disordered" evidence="1">
    <location>
        <begin position="1"/>
        <end position="86"/>
    </location>
</feature>
<accession>A0ABS9YPS1</accession>